<protein>
    <submittedName>
        <fullName evidence="2">Uncharacterized protein</fullName>
    </submittedName>
</protein>
<accession>A0A841EDQ2</accession>
<dbReference type="Proteomes" id="UP000578077">
    <property type="component" value="Unassembled WGS sequence"/>
</dbReference>
<keyword evidence="1" id="KW-0472">Membrane</keyword>
<feature type="transmembrane region" description="Helical" evidence="1">
    <location>
        <begin position="47"/>
        <end position="73"/>
    </location>
</feature>
<keyword evidence="1" id="KW-0812">Transmembrane</keyword>
<evidence type="ECO:0000256" key="1">
    <source>
        <dbReference type="SAM" id="Phobius"/>
    </source>
</evidence>
<dbReference type="RefSeq" id="WP_184640459.1">
    <property type="nucleotide sequence ID" value="NZ_BAABKT010000035.1"/>
</dbReference>
<dbReference type="EMBL" id="JACHLY010000002">
    <property type="protein sequence ID" value="MBB6001292.1"/>
    <property type="molecule type" value="Genomic_DNA"/>
</dbReference>
<keyword evidence="3" id="KW-1185">Reference proteome</keyword>
<reference evidence="2 3" key="1">
    <citation type="submission" date="2020-08" db="EMBL/GenBank/DDBJ databases">
        <title>Sequencing the genomes of 1000 actinobacteria strains.</title>
        <authorList>
            <person name="Klenk H.-P."/>
        </authorList>
    </citation>
    <scope>NUCLEOTIDE SEQUENCE [LARGE SCALE GENOMIC DNA]</scope>
    <source>
        <strain evidence="2 3">DSM 44593</strain>
    </source>
</reference>
<name>A0A841EDQ2_9ACTN</name>
<comment type="caution">
    <text evidence="2">The sequence shown here is derived from an EMBL/GenBank/DDBJ whole genome shotgun (WGS) entry which is preliminary data.</text>
</comment>
<feature type="transmembrane region" description="Helical" evidence="1">
    <location>
        <begin position="82"/>
        <end position="104"/>
    </location>
</feature>
<feature type="transmembrane region" description="Helical" evidence="1">
    <location>
        <begin position="110"/>
        <end position="129"/>
    </location>
</feature>
<evidence type="ECO:0000313" key="2">
    <source>
        <dbReference type="EMBL" id="MBB6001292.1"/>
    </source>
</evidence>
<organism evidence="2 3">
    <name type="scientific">Streptomonospora salina</name>
    <dbReference type="NCBI Taxonomy" id="104205"/>
    <lineage>
        <taxon>Bacteria</taxon>
        <taxon>Bacillati</taxon>
        <taxon>Actinomycetota</taxon>
        <taxon>Actinomycetes</taxon>
        <taxon>Streptosporangiales</taxon>
        <taxon>Nocardiopsidaceae</taxon>
        <taxon>Streptomonospora</taxon>
    </lineage>
</organism>
<sequence>MTTSRFAPEWRVIGLGAVVGAAGTAAVGLAAYGAVTVVGALTAGQTVGANIGLGIVAFALRLVATPLVCWWLLRRARVARPAVATGVAAACYLVLAPTAGWAGAALPGAAAAWAVLGGICGALGVYAAGRLAPRAPAPRV</sequence>
<dbReference type="AlphaFoldDB" id="A0A841EDQ2"/>
<evidence type="ECO:0000313" key="3">
    <source>
        <dbReference type="Proteomes" id="UP000578077"/>
    </source>
</evidence>
<gene>
    <name evidence="2" type="ORF">HNR25_005121</name>
</gene>
<feature type="transmembrane region" description="Helical" evidence="1">
    <location>
        <begin position="12"/>
        <end position="35"/>
    </location>
</feature>
<keyword evidence="1" id="KW-1133">Transmembrane helix</keyword>
<proteinExistence type="predicted"/>